<evidence type="ECO:0000259" key="10">
    <source>
        <dbReference type="PROSITE" id="PS50893"/>
    </source>
</evidence>
<accession>A0A6J7BIT8</accession>
<evidence type="ECO:0000256" key="1">
    <source>
        <dbReference type="ARBA" id="ARBA00004202"/>
    </source>
</evidence>
<dbReference type="GO" id="GO:0005524">
    <property type="term" value="F:ATP binding"/>
    <property type="evidence" value="ECO:0007669"/>
    <property type="project" value="UniProtKB-KW"/>
</dbReference>
<evidence type="ECO:0000313" key="11">
    <source>
        <dbReference type="EMBL" id="CAB4686209.1"/>
    </source>
</evidence>
<organism evidence="13">
    <name type="scientific">freshwater metagenome</name>
    <dbReference type="NCBI Taxonomy" id="449393"/>
    <lineage>
        <taxon>unclassified sequences</taxon>
        <taxon>metagenomes</taxon>
        <taxon>ecological metagenomes</taxon>
    </lineage>
</organism>
<proteinExistence type="predicted"/>
<evidence type="ECO:0000256" key="6">
    <source>
        <dbReference type="ARBA" id="ARBA00022741"/>
    </source>
</evidence>
<dbReference type="EMBL" id="CAFBAA010000067">
    <property type="protein sequence ID" value="CAB4845506.1"/>
    <property type="molecule type" value="Genomic_DNA"/>
</dbReference>
<dbReference type="CDD" id="cd03215">
    <property type="entry name" value="ABC_Carb_Monos_II"/>
    <property type="match status" value="1"/>
</dbReference>
<keyword evidence="4" id="KW-0762">Sugar transport</keyword>
<dbReference type="PANTHER" id="PTHR43790">
    <property type="entry name" value="CARBOHYDRATE TRANSPORT ATP-BINDING PROTEIN MG119-RELATED"/>
    <property type="match status" value="1"/>
</dbReference>
<evidence type="ECO:0000313" key="13">
    <source>
        <dbReference type="EMBL" id="CAB4845506.1"/>
    </source>
</evidence>
<keyword evidence="6" id="KW-0547">Nucleotide-binding</keyword>
<dbReference type="PROSITE" id="PS50893">
    <property type="entry name" value="ABC_TRANSPORTER_2"/>
    <property type="match status" value="2"/>
</dbReference>
<dbReference type="Gene3D" id="3.40.50.300">
    <property type="entry name" value="P-loop containing nucleotide triphosphate hydrolases"/>
    <property type="match status" value="2"/>
</dbReference>
<dbReference type="PANTHER" id="PTHR43790:SF3">
    <property type="entry name" value="D-ALLOSE IMPORT ATP-BINDING PROTEIN ALSA-RELATED"/>
    <property type="match status" value="1"/>
</dbReference>
<dbReference type="GO" id="GO:0016887">
    <property type="term" value="F:ATP hydrolysis activity"/>
    <property type="evidence" value="ECO:0007669"/>
    <property type="project" value="InterPro"/>
</dbReference>
<feature type="domain" description="ABC transporter" evidence="10">
    <location>
        <begin position="5"/>
        <end position="241"/>
    </location>
</feature>
<name>A0A6J7BIT8_9ZZZZ</name>
<dbReference type="InterPro" id="IPR003593">
    <property type="entry name" value="AAA+_ATPase"/>
</dbReference>
<sequence>MSDLLEIKSLTKSFGGTVVLNNVDLTVKSGEVRALLGENGAGKSTLIKILAGIHHEDSGTFAIDGVDQTFRNPHDAALAGIATVHQELMISPGLSVAENVLLGTKMPTHLGKIAWGELNRTAERWFAELGQSIDVRRPVDELSAVEMTMTAIARALCLDAKVLILDEPTAALTDAEVHLLFATVKRLRERGMGIIYVSHRLEEVFVIADKYTVLRNGSKVSEGTVAETSIPQIINSMAGREVSSIFPDRSIPGSDDILSVRDLAAKKIKGVTFTVKAGETLGIGGLAGSGRSEILRVLAGAQRRTAGTIELQGHAYQPKGIGGAQSQHVVLVPQERRRDGLIPGSILSNIVITTLSKLTRFGFVSSAGKERKMGQSAWEKFDIRGKSLSQEIFTLSGGNQQKVVLAKFLALTPSLLLIDEPTKGVDVTTRSEIYRLLAELAANGMSIIVVSSELTELLAISHRVLIMHEGRQVSILESSTTNEAKALLACYGRTA</sequence>
<protein>
    <submittedName>
        <fullName evidence="13">Unannotated protein</fullName>
    </submittedName>
</protein>
<dbReference type="AlphaFoldDB" id="A0A6J7BIT8"/>
<comment type="subcellular location">
    <subcellularLocation>
        <location evidence="1">Cell membrane</location>
        <topology evidence="1">Peripheral membrane protein</topology>
    </subcellularLocation>
</comment>
<keyword evidence="8" id="KW-1278">Translocase</keyword>
<evidence type="ECO:0000313" key="12">
    <source>
        <dbReference type="EMBL" id="CAB4708965.1"/>
    </source>
</evidence>
<dbReference type="GO" id="GO:0005886">
    <property type="term" value="C:plasma membrane"/>
    <property type="evidence" value="ECO:0007669"/>
    <property type="project" value="UniProtKB-SubCell"/>
</dbReference>
<evidence type="ECO:0000256" key="7">
    <source>
        <dbReference type="ARBA" id="ARBA00022840"/>
    </source>
</evidence>
<keyword evidence="2" id="KW-0813">Transport</keyword>
<evidence type="ECO:0000256" key="3">
    <source>
        <dbReference type="ARBA" id="ARBA00022475"/>
    </source>
</evidence>
<evidence type="ECO:0000256" key="8">
    <source>
        <dbReference type="ARBA" id="ARBA00022967"/>
    </source>
</evidence>
<dbReference type="Pfam" id="PF00005">
    <property type="entry name" value="ABC_tran"/>
    <property type="match status" value="2"/>
</dbReference>
<dbReference type="SMART" id="SM00382">
    <property type="entry name" value="AAA"/>
    <property type="match status" value="2"/>
</dbReference>
<keyword evidence="9" id="KW-0472">Membrane</keyword>
<feature type="domain" description="ABC transporter" evidence="10">
    <location>
        <begin position="252"/>
        <end position="494"/>
    </location>
</feature>
<reference evidence="13" key="1">
    <citation type="submission" date="2020-05" db="EMBL/GenBank/DDBJ databases">
        <authorList>
            <person name="Chiriac C."/>
            <person name="Salcher M."/>
            <person name="Ghai R."/>
            <person name="Kavagutti S V."/>
        </authorList>
    </citation>
    <scope>NUCLEOTIDE SEQUENCE</scope>
</reference>
<dbReference type="EMBL" id="CAEZXB010000040">
    <property type="protein sequence ID" value="CAB4686209.1"/>
    <property type="molecule type" value="Genomic_DNA"/>
</dbReference>
<evidence type="ECO:0000256" key="9">
    <source>
        <dbReference type="ARBA" id="ARBA00023136"/>
    </source>
</evidence>
<keyword evidence="7" id="KW-0067">ATP-binding</keyword>
<keyword evidence="5" id="KW-0677">Repeat</keyword>
<dbReference type="InterPro" id="IPR003439">
    <property type="entry name" value="ABC_transporter-like_ATP-bd"/>
</dbReference>
<keyword evidence="3" id="KW-1003">Cell membrane</keyword>
<dbReference type="InterPro" id="IPR050107">
    <property type="entry name" value="ABC_carbohydrate_import_ATPase"/>
</dbReference>
<dbReference type="PROSITE" id="PS00211">
    <property type="entry name" value="ABC_TRANSPORTER_1"/>
    <property type="match status" value="1"/>
</dbReference>
<evidence type="ECO:0000256" key="4">
    <source>
        <dbReference type="ARBA" id="ARBA00022597"/>
    </source>
</evidence>
<gene>
    <name evidence="11" type="ORF">UFOPK2342_01498</name>
    <name evidence="12" type="ORF">UFOPK2423_01614</name>
    <name evidence="13" type="ORF">UFOPK3266_01643</name>
    <name evidence="14" type="ORF">UFOPK4367_00868</name>
</gene>
<dbReference type="InterPro" id="IPR017871">
    <property type="entry name" value="ABC_transporter-like_CS"/>
</dbReference>
<dbReference type="SUPFAM" id="SSF52540">
    <property type="entry name" value="P-loop containing nucleoside triphosphate hydrolases"/>
    <property type="match status" value="2"/>
</dbReference>
<dbReference type="EMBL" id="CAFBRC010000050">
    <property type="protein sequence ID" value="CAB5075845.1"/>
    <property type="molecule type" value="Genomic_DNA"/>
</dbReference>
<dbReference type="FunFam" id="3.40.50.300:FF:000127">
    <property type="entry name" value="Ribose import ATP-binding protein RbsA"/>
    <property type="match status" value="1"/>
</dbReference>
<evidence type="ECO:0000313" key="14">
    <source>
        <dbReference type="EMBL" id="CAB5075845.1"/>
    </source>
</evidence>
<evidence type="ECO:0000256" key="5">
    <source>
        <dbReference type="ARBA" id="ARBA00022737"/>
    </source>
</evidence>
<dbReference type="CDD" id="cd03216">
    <property type="entry name" value="ABC_Carb_Monos_I"/>
    <property type="match status" value="1"/>
</dbReference>
<evidence type="ECO:0000256" key="2">
    <source>
        <dbReference type="ARBA" id="ARBA00022448"/>
    </source>
</evidence>
<dbReference type="InterPro" id="IPR027417">
    <property type="entry name" value="P-loop_NTPase"/>
</dbReference>
<dbReference type="EMBL" id="CAEZXN010000062">
    <property type="protein sequence ID" value="CAB4708965.1"/>
    <property type="molecule type" value="Genomic_DNA"/>
</dbReference>